<accession>C3J8Z8</accession>
<reference evidence="9 10" key="1">
    <citation type="submission" date="2009-04" db="EMBL/GenBank/DDBJ databases">
        <authorList>
            <person name="Sebastian Y."/>
            <person name="Madupu R."/>
            <person name="Durkin A.S."/>
            <person name="Torralba M."/>
            <person name="Methe B."/>
            <person name="Sutton G.G."/>
            <person name="Strausberg R.L."/>
            <person name="Nelson K.E."/>
        </authorList>
    </citation>
    <scope>NUCLEOTIDE SEQUENCE [LARGE SCALE GENOMIC DNA]</scope>
    <source>
        <strain evidence="10">ATCC 35406 / BCRC 14492 / JCM 8526 / NCTC 13058 / HG 370</strain>
    </source>
</reference>
<feature type="region of interest" description="Disordered" evidence="8">
    <location>
        <begin position="231"/>
        <end position="262"/>
    </location>
</feature>
<keyword evidence="5 9" id="KW-0808">Transferase</keyword>
<comment type="caution">
    <text evidence="9">The sequence shown here is derived from an EMBL/GenBank/DDBJ whole genome shotgun (WGS) entry which is preliminary data.</text>
</comment>
<name>C3J8Z8_POREA</name>
<dbReference type="GO" id="GO:0043527">
    <property type="term" value="C:tRNA methyltransferase complex"/>
    <property type="evidence" value="ECO:0007669"/>
    <property type="project" value="TreeGrafter"/>
</dbReference>
<evidence type="ECO:0000256" key="4">
    <source>
        <dbReference type="ARBA" id="ARBA00022603"/>
    </source>
</evidence>
<dbReference type="PROSITE" id="PS51625">
    <property type="entry name" value="SAM_MT_TRMB"/>
    <property type="match status" value="1"/>
</dbReference>
<dbReference type="Pfam" id="PF02390">
    <property type="entry name" value="Methyltransf_4"/>
    <property type="match status" value="1"/>
</dbReference>
<dbReference type="SUPFAM" id="SSF53335">
    <property type="entry name" value="S-adenosyl-L-methionine-dependent methyltransferases"/>
    <property type="match status" value="1"/>
</dbReference>
<evidence type="ECO:0000256" key="6">
    <source>
        <dbReference type="ARBA" id="ARBA00022691"/>
    </source>
</evidence>
<dbReference type="GO" id="GO:0008176">
    <property type="term" value="F:tRNA (guanine(46)-N7)-methyltransferase activity"/>
    <property type="evidence" value="ECO:0007669"/>
    <property type="project" value="UniProtKB-EC"/>
</dbReference>
<comment type="function">
    <text evidence="2">Catalyzes the formation of N(7)-methylguanine at position 46 (m7G46) in tRNA.</text>
</comment>
<dbReference type="PANTHER" id="PTHR23417:SF14">
    <property type="entry name" value="PENTACOTRIPEPTIDE-REPEAT REGION OF PRORP DOMAIN-CONTAINING PROTEIN"/>
    <property type="match status" value="1"/>
</dbReference>
<dbReference type="EMBL" id="ACNN01000011">
    <property type="protein sequence ID" value="EEN83345.1"/>
    <property type="molecule type" value="Genomic_DNA"/>
</dbReference>
<evidence type="ECO:0000256" key="2">
    <source>
        <dbReference type="ARBA" id="ARBA00003015"/>
    </source>
</evidence>
<protein>
    <recommendedName>
        <fullName evidence="3">tRNA (guanine(46)-N(7))-methyltransferase</fullName>
        <ecNumber evidence="3">2.1.1.33</ecNumber>
    </recommendedName>
</protein>
<dbReference type="InterPro" id="IPR029063">
    <property type="entry name" value="SAM-dependent_MTases_sf"/>
</dbReference>
<comment type="catalytic activity">
    <reaction evidence="1">
        <text>guanosine(46) in tRNA + S-adenosyl-L-methionine = N(7)-methylguanosine(46) in tRNA + S-adenosyl-L-homocysteine</text>
        <dbReference type="Rhea" id="RHEA:42708"/>
        <dbReference type="Rhea" id="RHEA-COMP:10188"/>
        <dbReference type="Rhea" id="RHEA-COMP:10189"/>
        <dbReference type="ChEBI" id="CHEBI:57856"/>
        <dbReference type="ChEBI" id="CHEBI:59789"/>
        <dbReference type="ChEBI" id="CHEBI:74269"/>
        <dbReference type="ChEBI" id="CHEBI:74480"/>
        <dbReference type="EC" id="2.1.1.33"/>
    </reaction>
</comment>
<evidence type="ECO:0000256" key="8">
    <source>
        <dbReference type="SAM" id="MobiDB-lite"/>
    </source>
</evidence>
<proteinExistence type="predicted"/>
<evidence type="ECO:0000313" key="10">
    <source>
        <dbReference type="Proteomes" id="UP000004295"/>
    </source>
</evidence>
<sequence>MGKNKLSKFADLETFSCVLQYPYARLEAEGFPYKGSWRTEYFASPSSPLVIELGCGRGEYTVALAASNPGSLYVGFDRKGARLWAGAGVAHRTKMPNAAFVRTDINLLDRFFSEGEISEIWITFPDPQMSKTRARLVSSFAFRLYRRILAKEGIIHLKTDSPFLYQYAQDLLAANEICPRLATEDLYGTGRNVLEQIPNTQTAYEAQWLSRGKSIKYISWQLPHRETFVEPEEEPEHDDYHSFSRGVVSPPSFEEIENNRSK</sequence>
<evidence type="ECO:0000256" key="3">
    <source>
        <dbReference type="ARBA" id="ARBA00011977"/>
    </source>
</evidence>
<dbReference type="eggNOG" id="COG0220">
    <property type="taxonomic scope" value="Bacteria"/>
</dbReference>
<dbReference type="GeneID" id="93365059"/>
<dbReference type="Proteomes" id="UP000004295">
    <property type="component" value="Unassembled WGS sequence"/>
</dbReference>
<dbReference type="PANTHER" id="PTHR23417">
    <property type="entry name" value="3-DEOXY-D-MANNO-OCTULOSONIC-ACID TRANSFERASE/TRNA GUANINE-N 7 - -METHYLTRANSFERASE"/>
    <property type="match status" value="1"/>
</dbReference>
<organism evidence="9 10">
    <name type="scientific">Porphyromonas endodontalis (strain ATCC 35406 / DSM 24491 / JCM 8526 / CCUG 16442 / BCRC 14492 / NCTC 13058 / HG 370)</name>
    <name type="common">Bacteroides endodontalis</name>
    <dbReference type="NCBI Taxonomy" id="553175"/>
    <lineage>
        <taxon>Bacteria</taxon>
        <taxon>Pseudomonadati</taxon>
        <taxon>Bacteroidota</taxon>
        <taxon>Bacteroidia</taxon>
        <taxon>Bacteroidales</taxon>
        <taxon>Porphyromonadaceae</taxon>
        <taxon>Porphyromonas</taxon>
    </lineage>
</organism>
<dbReference type="NCBIfam" id="NF001080">
    <property type="entry name" value="PRK00121.2-2"/>
    <property type="match status" value="1"/>
</dbReference>
<dbReference type="Gene3D" id="3.40.50.150">
    <property type="entry name" value="Vaccinia Virus protein VP39"/>
    <property type="match status" value="1"/>
</dbReference>
<keyword evidence="10" id="KW-1185">Reference proteome</keyword>
<dbReference type="STRING" id="553175.POREN0001_1433"/>
<evidence type="ECO:0000256" key="7">
    <source>
        <dbReference type="ARBA" id="ARBA00022694"/>
    </source>
</evidence>
<keyword evidence="4 9" id="KW-0489">Methyltransferase</keyword>
<dbReference type="InterPro" id="IPR003358">
    <property type="entry name" value="tRNA_(Gua-N-7)_MeTrfase_Trmb"/>
</dbReference>
<keyword evidence="7" id="KW-0819">tRNA processing</keyword>
<dbReference type="EC" id="2.1.1.33" evidence="3"/>
<evidence type="ECO:0000256" key="1">
    <source>
        <dbReference type="ARBA" id="ARBA00000142"/>
    </source>
</evidence>
<dbReference type="RefSeq" id="WP_004332710.1">
    <property type="nucleotide sequence ID" value="NZ_ACNN01000011.1"/>
</dbReference>
<evidence type="ECO:0000256" key="5">
    <source>
        <dbReference type="ARBA" id="ARBA00022679"/>
    </source>
</evidence>
<keyword evidence="6" id="KW-0949">S-adenosyl-L-methionine</keyword>
<evidence type="ECO:0000313" key="9">
    <source>
        <dbReference type="EMBL" id="EEN83345.1"/>
    </source>
</evidence>
<dbReference type="AlphaFoldDB" id="C3J8Z8"/>
<gene>
    <name evidence="9" type="ORF">POREN0001_1433</name>
</gene>